<evidence type="ECO:0000256" key="1">
    <source>
        <dbReference type="SAM" id="MobiDB-lite"/>
    </source>
</evidence>
<protein>
    <submittedName>
        <fullName evidence="3">FxsA cytoplasmic membrane protein</fullName>
    </submittedName>
</protein>
<accession>A0A099KS19</accession>
<feature type="transmembrane region" description="Helical" evidence="2">
    <location>
        <begin position="76"/>
        <end position="101"/>
    </location>
</feature>
<evidence type="ECO:0000313" key="4">
    <source>
        <dbReference type="Proteomes" id="UP000029868"/>
    </source>
</evidence>
<gene>
    <name evidence="3" type="ORF">GAB14E_2660</name>
</gene>
<feature type="transmembrane region" description="Helical" evidence="2">
    <location>
        <begin position="5"/>
        <end position="23"/>
    </location>
</feature>
<dbReference type="Pfam" id="PF04186">
    <property type="entry name" value="FxsA"/>
    <property type="match status" value="1"/>
</dbReference>
<dbReference type="GO" id="GO:0016020">
    <property type="term" value="C:membrane"/>
    <property type="evidence" value="ECO:0007669"/>
    <property type="project" value="InterPro"/>
</dbReference>
<proteinExistence type="predicted"/>
<feature type="region of interest" description="Disordered" evidence="1">
    <location>
        <begin position="136"/>
        <end position="172"/>
    </location>
</feature>
<organism evidence="3 4">
    <name type="scientific">Colwellia psychrerythraea</name>
    <name type="common">Vibrio psychroerythus</name>
    <dbReference type="NCBI Taxonomy" id="28229"/>
    <lineage>
        <taxon>Bacteria</taxon>
        <taxon>Pseudomonadati</taxon>
        <taxon>Pseudomonadota</taxon>
        <taxon>Gammaproteobacteria</taxon>
        <taxon>Alteromonadales</taxon>
        <taxon>Colwelliaceae</taxon>
        <taxon>Colwellia</taxon>
    </lineage>
</organism>
<dbReference type="PANTHER" id="PTHR35335">
    <property type="entry name" value="UPF0716 PROTEIN FXSA"/>
    <property type="match status" value="1"/>
</dbReference>
<feature type="compositionally biased region" description="Polar residues" evidence="1">
    <location>
        <begin position="136"/>
        <end position="151"/>
    </location>
</feature>
<dbReference type="AlphaFoldDB" id="A0A099KS19"/>
<dbReference type="OrthoDB" id="9792788at2"/>
<name>A0A099KS19_COLPS</name>
<dbReference type="EMBL" id="JQEC01000027">
    <property type="protein sequence ID" value="KGJ93336.1"/>
    <property type="molecule type" value="Genomic_DNA"/>
</dbReference>
<dbReference type="PANTHER" id="PTHR35335:SF1">
    <property type="entry name" value="UPF0716 PROTEIN FXSA"/>
    <property type="match status" value="1"/>
</dbReference>
<feature type="transmembrane region" description="Helical" evidence="2">
    <location>
        <begin position="29"/>
        <end position="47"/>
    </location>
</feature>
<reference evidence="3 4" key="1">
    <citation type="submission" date="2014-08" db="EMBL/GenBank/DDBJ databases">
        <title>Genomic and Phenotypic Diversity of Colwellia psychrerythraea strains from Disparate Marine Basins.</title>
        <authorList>
            <person name="Techtmann S.M."/>
            <person name="Stelling S.C."/>
            <person name="Utturkar S.M."/>
            <person name="Alshibli N."/>
            <person name="Harris A."/>
            <person name="Brown S.D."/>
            <person name="Hazen T.C."/>
        </authorList>
    </citation>
    <scope>NUCLEOTIDE SEQUENCE [LARGE SCALE GENOMIC DNA]</scope>
    <source>
        <strain evidence="3 4">GAB14E</strain>
    </source>
</reference>
<dbReference type="NCBIfam" id="NF008528">
    <property type="entry name" value="PRK11463.1-2"/>
    <property type="match status" value="1"/>
</dbReference>
<evidence type="ECO:0000256" key="2">
    <source>
        <dbReference type="SAM" id="Phobius"/>
    </source>
</evidence>
<keyword evidence="2" id="KW-0472">Membrane</keyword>
<feature type="compositionally biased region" description="Basic and acidic residues" evidence="1">
    <location>
        <begin position="156"/>
        <end position="172"/>
    </location>
</feature>
<evidence type="ECO:0000313" key="3">
    <source>
        <dbReference type="EMBL" id="KGJ93336.1"/>
    </source>
</evidence>
<sequence>MFQLLFVLFIIIPIIEIAVIMQVGALLGIWPTVAIVILSAWLGAKYVRQQGLATLQSVQARMAQGEMPSGEIVTGLMLLVAGVLLVTPGFVTDIFGLLLLVPAVRTAIAQQVQKHIKVNQLGAGAAFHHDAQGNVYQHETTSEPFSSSRASANEPLSHHQGETLEGEFKRKD</sequence>
<dbReference type="PATRIC" id="fig|28229.3.peg.2287"/>
<dbReference type="Proteomes" id="UP000029868">
    <property type="component" value="Unassembled WGS sequence"/>
</dbReference>
<comment type="caution">
    <text evidence="3">The sequence shown here is derived from an EMBL/GenBank/DDBJ whole genome shotgun (WGS) entry which is preliminary data.</text>
</comment>
<dbReference type="RefSeq" id="WP_033082333.1">
    <property type="nucleotide sequence ID" value="NZ_JQEC01000027.1"/>
</dbReference>
<dbReference type="InterPro" id="IPR007313">
    <property type="entry name" value="FxsA"/>
</dbReference>
<keyword evidence="2" id="KW-1133">Transmembrane helix</keyword>
<keyword evidence="2" id="KW-0812">Transmembrane</keyword>